<keyword evidence="6 9" id="KW-0648">Protein biosynthesis</keyword>
<name>A0A5C5W7U1_9BACT</name>
<dbReference type="InterPro" id="IPR033656">
    <property type="entry name" value="HisRS_anticodon"/>
</dbReference>
<dbReference type="AlphaFoldDB" id="A0A5C5W7U1"/>
<dbReference type="GO" id="GO:0006427">
    <property type="term" value="P:histidyl-tRNA aminoacylation"/>
    <property type="evidence" value="ECO:0007669"/>
    <property type="project" value="UniProtKB-UniRule"/>
</dbReference>
<evidence type="ECO:0000256" key="4">
    <source>
        <dbReference type="ARBA" id="ARBA00022741"/>
    </source>
</evidence>
<dbReference type="InterPro" id="IPR041715">
    <property type="entry name" value="HisRS-like_core"/>
</dbReference>
<dbReference type="InterPro" id="IPR004516">
    <property type="entry name" value="HisRS/HisZ"/>
</dbReference>
<dbReference type="InterPro" id="IPR004154">
    <property type="entry name" value="Anticodon-bd"/>
</dbReference>
<feature type="binding site" evidence="10">
    <location>
        <position position="132"/>
    </location>
    <ligand>
        <name>L-histidine</name>
        <dbReference type="ChEBI" id="CHEBI:57595"/>
    </ligand>
</feature>
<evidence type="ECO:0000256" key="5">
    <source>
        <dbReference type="ARBA" id="ARBA00022840"/>
    </source>
</evidence>
<comment type="similarity">
    <text evidence="1 9">Belongs to the class-II aminoacyl-tRNA synthetase family.</text>
</comment>
<evidence type="ECO:0000256" key="1">
    <source>
        <dbReference type="ARBA" id="ARBA00008226"/>
    </source>
</evidence>
<dbReference type="InterPro" id="IPR006195">
    <property type="entry name" value="aa-tRNA-synth_II"/>
</dbReference>
<evidence type="ECO:0000256" key="7">
    <source>
        <dbReference type="ARBA" id="ARBA00023146"/>
    </source>
</evidence>
<dbReference type="EMBL" id="SJPH01000003">
    <property type="protein sequence ID" value="TWT46517.1"/>
    <property type="molecule type" value="Genomic_DNA"/>
</dbReference>
<feature type="binding site" evidence="10">
    <location>
        <begin position="84"/>
        <end position="86"/>
    </location>
    <ligand>
        <name>L-histidine</name>
        <dbReference type="ChEBI" id="CHEBI:57595"/>
    </ligand>
</feature>
<feature type="binding site" evidence="10">
    <location>
        <position position="128"/>
    </location>
    <ligand>
        <name>L-histidine</name>
        <dbReference type="ChEBI" id="CHEBI:57595"/>
    </ligand>
</feature>
<feature type="binding site" evidence="10">
    <location>
        <begin position="286"/>
        <end position="287"/>
    </location>
    <ligand>
        <name>L-histidine</name>
        <dbReference type="ChEBI" id="CHEBI:57595"/>
    </ligand>
</feature>
<keyword evidence="9" id="KW-0963">Cytoplasm</keyword>
<evidence type="ECO:0000256" key="10">
    <source>
        <dbReference type="PIRSR" id="PIRSR001549-1"/>
    </source>
</evidence>
<accession>A0A5C5W7U1</accession>
<evidence type="ECO:0000313" key="13">
    <source>
        <dbReference type="Proteomes" id="UP000318995"/>
    </source>
</evidence>
<evidence type="ECO:0000256" key="2">
    <source>
        <dbReference type="ARBA" id="ARBA00011738"/>
    </source>
</evidence>
<organism evidence="12 13">
    <name type="scientific">Botrimarina hoheduenensis</name>
    <dbReference type="NCBI Taxonomy" id="2528000"/>
    <lineage>
        <taxon>Bacteria</taxon>
        <taxon>Pseudomonadati</taxon>
        <taxon>Planctomycetota</taxon>
        <taxon>Planctomycetia</taxon>
        <taxon>Pirellulales</taxon>
        <taxon>Lacipirellulaceae</taxon>
        <taxon>Botrimarina</taxon>
    </lineage>
</organism>
<comment type="caution">
    <text evidence="12">The sequence shown here is derived from an EMBL/GenBank/DDBJ whole genome shotgun (WGS) entry which is preliminary data.</text>
</comment>
<comment type="subcellular location">
    <subcellularLocation>
        <location evidence="9">Cytoplasm</location>
    </subcellularLocation>
</comment>
<feature type="binding site" evidence="10">
    <location>
        <position position="282"/>
    </location>
    <ligand>
        <name>L-histidine</name>
        <dbReference type="ChEBI" id="CHEBI:57595"/>
    </ligand>
</feature>
<keyword evidence="4 9" id="KW-0547">Nucleotide-binding</keyword>
<dbReference type="NCBIfam" id="TIGR00442">
    <property type="entry name" value="hisS"/>
    <property type="match status" value="1"/>
</dbReference>
<dbReference type="SUPFAM" id="SSF55681">
    <property type="entry name" value="Class II aaRS and biotin synthetases"/>
    <property type="match status" value="1"/>
</dbReference>
<dbReference type="GO" id="GO:0005524">
    <property type="term" value="F:ATP binding"/>
    <property type="evidence" value="ECO:0007669"/>
    <property type="project" value="UniProtKB-UniRule"/>
</dbReference>
<dbReference type="InterPro" id="IPR045864">
    <property type="entry name" value="aa-tRNA-synth_II/BPL/LPL"/>
</dbReference>
<dbReference type="RefSeq" id="WP_146573100.1">
    <property type="nucleotide sequence ID" value="NZ_SJPH01000003.1"/>
</dbReference>
<feature type="domain" description="Aminoacyl-transfer RNA synthetases class-II family profile" evidence="11">
    <location>
        <begin position="1"/>
        <end position="351"/>
    </location>
</feature>
<dbReference type="Pfam" id="PF03129">
    <property type="entry name" value="HGTP_anticodon"/>
    <property type="match status" value="1"/>
</dbReference>
<dbReference type="Pfam" id="PF13393">
    <property type="entry name" value="tRNA-synt_His"/>
    <property type="match status" value="1"/>
</dbReference>
<gene>
    <name evidence="9 12" type="primary">hisS</name>
    <name evidence="12" type="ORF">Pla111_16130</name>
</gene>
<protein>
    <recommendedName>
        <fullName evidence="9">Histidine--tRNA ligase</fullName>
        <ecNumber evidence="9">6.1.1.21</ecNumber>
    </recommendedName>
    <alternativeName>
        <fullName evidence="9">Histidyl-tRNA synthetase</fullName>
        <shortName evidence="9">HisRS</shortName>
    </alternativeName>
</protein>
<dbReference type="Gene3D" id="3.30.930.10">
    <property type="entry name" value="Bira Bifunctional Protein, Domain 2"/>
    <property type="match status" value="1"/>
</dbReference>
<evidence type="ECO:0000256" key="9">
    <source>
        <dbReference type="HAMAP-Rule" id="MF_00127"/>
    </source>
</evidence>
<dbReference type="HAMAP" id="MF_00127">
    <property type="entry name" value="His_tRNA_synth"/>
    <property type="match status" value="1"/>
</dbReference>
<evidence type="ECO:0000313" key="12">
    <source>
        <dbReference type="EMBL" id="TWT46517.1"/>
    </source>
</evidence>
<dbReference type="PANTHER" id="PTHR11476:SF7">
    <property type="entry name" value="HISTIDINE--TRNA LIGASE"/>
    <property type="match status" value="1"/>
</dbReference>
<feature type="binding site" evidence="10">
    <location>
        <position position="114"/>
    </location>
    <ligand>
        <name>L-histidine</name>
        <dbReference type="ChEBI" id="CHEBI:57595"/>
    </ligand>
</feature>
<dbReference type="OrthoDB" id="9800814at2"/>
<proteinExistence type="inferred from homology"/>
<comment type="subunit">
    <text evidence="2 9">Homodimer.</text>
</comment>
<dbReference type="PIRSF" id="PIRSF001549">
    <property type="entry name" value="His-tRNA_synth"/>
    <property type="match status" value="1"/>
</dbReference>
<dbReference type="CDD" id="cd00773">
    <property type="entry name" value="HisRS-like_core"/>
    <property type="match status" value="1"/>
</dbReference>
<dbReference type="Proteomes" id="UP000318995">
    <property type="component" value="Unassembled WGS sequence"/>
</dbReference>
<dbReference type="PROSITE" id="PS50862">
    <property type="entry name" value="AA_TRNA_LIGASE_II"/>
    <property type="match status" value="1"/>
</dbReference>
<dbReference type="GO" id="GO:0004821">
    <property type="term" value="F:histidine-tRNA ligase activity"/>
    <property type="evidence" value="ECO:0007669"/>
    <property type="project" value="UniProtKB-UniRule"/>
</dbReference>
<evidence type="ECO:0000256" key="8">
    <source>
        <dbReference type="ARBA" id="ARBA00047639"/>
    </source>
</evidence>
<reference evidence="12 13" key="1">
    <citation type="submission" date="2019-02" db="EMBL/GenBank/DDBJ databases">
        <title>Deep-cultivation of Planctomycetes and their phenomic and genomic characterization uncovers novel biology.</title>
        <authorList>
            <person name="Wiegand S."/>
            <person name="Jogler M."/>
            <person name="Boedeker C."/>
            <person name="Pinto D."/>
            <person name="Vollmers J."/>
            <person name="Rivas-Marin E."/>
            <person name="Kohn T."/>
            <person name="Peeters S.H."/>
            <person name="Heuer A."/>
            <person name="Rast P."/>
            <person name="Oberbeckmann S."/>
            <person name="Bunk B."/>
            <person name="Jeske O."/>
            <person name="Meyerdierks A."/>
            <person name="Storesund J.E."/>
            <person name="Kallscheuer N."/>
            <person name="Luecker S."/>
            <person name="Lage O.M."/>
            <person name="Pohl T."/>
            <person name="Merkel B.J."/>
            <person name="Hornburger P."/>
            <person name="Mueller R.-W."/>
            <person name="Bruemmer F."/>
            <person name="Labrenz M."/>
            <person name="Spormann A.M."/>
            <person name="Op Den Camp H."/>
            <person name="Overmann J."/>
            <person name="Amann R."/>
            <person name="Jetten M.S.M."/>
            <person name="Mascher T."/>
            <person name="Medema M.H."/>
            <person name="Devos D.P."/>
            <person name="Kaster A.-K."/>
            <person name="Ovreas L."/>
            <person name="Rohde M."/>
            <person name="Galperin M.Y."/>
            <person name="Jogler C."/>
        </authorList>
    </citation>
    <scope>NUCLEOTIDE SEQUENCE [LARGE SCALE GENOMIC DNA]</scope>
    <source>
        <strain evidence="12 13">Pla111</strain>
    </source>
</reference>
<dbReference type="GO" id="GO:0005737">
    <property type="term" value="C:cytoplasm"/>
    <property type="evidence" value="ECO:0007669"/>
    <property type="project" value="UniProtKB-SubCell"/>
</dbReference>
<comment type="catalytic activity">
    <reaction evidence="8 9">
        <text>tRNA(His) + L-histidine + ATP = L-histidyl-tRNA(His) + AMP + diphosphate + H(+)</text>
        <dbReference type="Rhea" id="RHEA:17313"/>
        <dbReference type="Rhea" id="RHEA-COMP:9665"/>
        <dbReference type="Rhea" id="RHEA-COMP:9689"/>
        <dbReference type="ChEBI" id="CHEBI:15378"/>
        <dbReference type="ChEBI" id="CHEBI:30616"/>
        <dbReference type="ChEBI" id="CHEBI:33019"/>
        <dbReference type="ChEBI" id="CHEBI:57595"/>
        <dbReference type="ChEBI" id="CHEBI:78442"/>
        <dbReference type="ChEBI" id="CHEBI:78527"/>
        <dbReference type="ChEBI" id="CHEBI:456215"/>
        <dbReference type="EC" id="6.1.1.21"/>
    </reaction>
</comment>
<keyword evidence="7 9" id="KW-0030">Aminoacyl-tRNA synthetase</keyword>
<dbReference type="InterPro" id="IPR015807">
    <property type="entry name" value="His-tRNA-ligase"/>
</dbReference>
<dbReference type="SUPFAM" id="SSF52954">
    <property type="entry name" value="Class II aaRS ABD-related"/>
    <property type="match status" value="1"/>
</dbReference>
<dbReference type="EC" id="6.1.1.21" evidence="9"/>
<dbReference type="PANTHER" id="PTHR11476">
    <property type="entry name" value="HISTIDYL-TRNA SYNTHETASE"/>
    <property type="match status" value="1"/>
</dbReference>
<evidence type="ECO:0000256" key="6">
    <source>
        <dbReference type="ARBA" id="ARBA00022917"/>
    </source>
</evidence>
<sequence>MSKQDRITPRTLKGFRDYPPELALPRERIIETARHVYRSFGYAPIDTPALEYLEILTGKGSEETDKQLYRFTDHGSREVGMRFDLTVPLARFAAQYAQQLGLPFKRYHIASVWRGENPQKGRYREFMQADFDTVGSTGVASDIETVVVLHTLLRACGFERFAIRINHRGVLDGVLDKAGLAGRSAPVLRALDKLAKIGPEKVAEDLKQTAEASATQIDAVLQFASLTGENATLLAEIQRLVAGNATGEAGLERLRETLTGVAASQIDPGGEAAVRIDPAIARGLDYYTGLVLETLLTDLPGIGSVASGGRYDNLAGLYTSQSLPGIGASLGVDRLLAAMEELGQTGAARTPADVLIVYFAEDRLADYLRLSATLRAQGIATELYPEPKKLAKQLQYADKRGFRVALIAGPDELARDECQLKHLATSEAISTPLADVVTTVRRLLDSI</sequence>
<keyword evidence="5 9" id="KW-0067">ATP-binding</keyword>
<keyword evidence="3 9" id="KW-0436">Ligase</keyword>
<dbReference type="InterPro" id="IPR036621">
    <property type="entry name" value="Anticodon-bd_dom_sf"/>
</dbReference>
<dbReference type="CDD" id="cd00859">
    <property type="entry name" value="HisRS_anticodon"/>
    <property type="match status" value="1"/>
</dbReference>
<dbReference type="Gene3D" id="3.40.50.800">
    <property type="entry name" value="Anticodon-binding domain"/>
    <property type="match status" value="1"/>
</dbReference>
<keyword evidence="13" id="KW-1185">Reference proteome</keyword>
<evidence type="ECO:0000259" key="11">
    <source>
        <dbReference type="PROSITE" id="PS50862"/>
    </source>
</evidence>
<evidence type="ECO:0000256" key="3">
    <source>
        <dbReference type="ARBA" id="ARBA00022598"/>
    </source>
</evidence>